<feature type="compositionally biased region" description="Low complexity" evidence="1">
    <location>
        <begin position="61"/>
        <end position="70"/>
    </location>
</feature>
<comment type="caution">
    <text evidence="2">The sequence shown here is derived from an EMBL/GenBank/DDBJ whole genome shotgun (WGS) entry which is preliminary data.</text>
</comment>
<proteinExistence type="predicted"/>
<evidence type="ECO:0000256" key="1">
    <source>
        <dbReference type="SAM" id="MobiDB-lite"/>
    </source>
</evidence>
<organism evidence="2 3">
    <name type="scientific">Agromyces aurantiacus</name>
    <dbReference type="NCBI Taxonomy" id="165814"/>
    <lineage>
        <taxon>Bacteria</taxon>
        <taxon>Bacillati</taxon>
        <taxon>Actinomycetota</taxon>
        <taxon>Actinomycetes</taxon>
        <taxon>Micrococcales</taxon>
        <taxon>Microbacteriaceae</taxon>
        <taxon>Agromyces</taxon>
    </lineage>
</organism>
<accession>A0ABV9R2X6</accession>
<reference evidence="3" key="1">
    <citation type="journal article" date="2019" name="Int. J. Syst. Evol. Microbiol.">
        <title>The Global Catalogue of Microorganisms (GCM) 10K type strain sequencing project: providing services to taxonomists for standard genome sequencing and annotation.</title>
        <authorList>
            <consortium name="The Broad Institute Genomics Platform"/>
            <consortium name="The Broad Institute Genome Sequencing Center for Infectious Disease"/>
            <person name="Wu L."/>
            <person name="Ma J."/>
        </authorList>
    </citation>
    <scope>NUCLEOTIDE SEQUENCE [LARGE SCALE GENOMIC DNA]</scope>
    <source>
        <strain evidence="3">CGMCC 1.12192</strain>
    </source>
</reference>
<name>A0ABV9R2X6_9MICO</name>
<dbReference type="EMBL" id="JBHSJC010000001">
    <property type="protein sequence ID" value="MFC4827713.1"/>
    <property type="molecule type" value="Genomic_DNA"/>
</dbReference>
<keyword evidence="3" id="KW-1185">Reference proteome</keyword>
<feature type="region of interest" description="Disordered" evidence="1">
    <location>
        <begin position="61"/>
        <end position="80"/>
    </location>
</feature>
<protein>
    <submittedName>
        <fullName evidence="2">Uncharacterized protein</fullName>
    </submittedName>
</protein>
<evidence type="ECO:0000313" key="2">
    <source>
        <dbReference type="EMBL" id="MFC4827713.1"/>
    </source>
</evidence>
<dbReference type="Proteomes" id="UP001595960">
    <property type="component" value="Unassembled WGS sequence"/>
</dbReference>
<evidence type="ECO:0000313" key="3">
    <source>
        <dbReference type="Proteomes" id="UP001595960"/>
    </source>
</evidence>
<gene>
    <name evidence="2" type="ORF">ACFPER_02860</name>
</gene>
<dbReference type="RefSeq" id="WP_204395749.1">
    <property type="nucleotide sequence ID" value="NZ_JAFBBW010000001.1"/>
</dbReference>
<sequence length="80" mass="8756">MMQISEFSFPHLREAHDDRIAVELERRRLVAERRADGAAAASPAVAPRGFRAWAARLRSSETGARTAPARRGAEPCVACP</sequence>